<dbReference type="GO" id="GO:0006071">
    <property type="term" value="P:glycerol metabolic process"/>
    <property type="evidence" value="ECO:0007669"/>
    <property type="project" value="UniProtKB-KW"/>
</dbReference>
<feature type="transmembrane region" description="Helical" evidence="7">
    <location>
        <begin position="20"/>
        <end position="52"/>
    </location>
</feature>
<keyword evidence="7" id="KW-0812">Transmembrane</keyword>
<dbReference type="OrthoDB" id="1058301at2759"/>
<reference evidence="9 10" key="1">
    <citation type="submission" date="2018-05" db="EMBL/GenBank/DDBJ databases">
        <title>Genome sequencing and assembly of the regulated plant pathogen Lachnellula willkommii and related sister species for the development of diagnostic species identification markers.</title>
        <authorList>
            <person name="Giroux E."/>
            <person name="Bilodeau G."/>
        </authorList>
    </citation>
    <scope>NUCLEOTIDE SEQUENCE [LARGE SCALE GENOMIC DNA]</scope>
    <source>
        <strain evidence="9 10">CBS 197.66</strain>
    </source>
</reference>
<dbReference type="SUPFAM" id="SSF51695">
    <property type="entry name" value="PLC-like phosphodiesterases"/>
    <property type="match status" value="1"/>
</dbReference>
<dbReference type="GO" id="GO:0008889">
    <property type="term" value="F:glycerophosphodiester phosphodiesterase activity"/>
    <property type="evidence" value="ECO:0007669"/>
    <property type="project" value="UniProtKB-EC"/>
</dbReference>
<keyword evidence="5" id="KW-0378">Hydrolase</keyword>
<keyword evidence="7" id="KW-0472">Membrane</keyword>
<dbReference type="AlphaFoldDB" id="A0A8H8RH52"/>
<dbReference type="InterPro" id="IPR030395">
    <property type="entry name" value="GP_PDE_dom"/>
</dbReference>
<gene>
    <name evidence="9" type="ORF">LSUB1_G007694</name>
</gene>
<dbReference type="EC" id="3.1.4.46" evidence="2"/>
<name>A0A8H8RH52_9HELO</name>
<dbReference type="PANTHER" id="PTHR43620">
    <property type="entry name" value="GLYCEROPHOSPHORYL DIESTER PHOSPHODIESTERASE"/>
    <property type="match status" value="1"/>
</dbReference>
<evidence type="ECO:0000256" key="7">
    <source>
        <dbReference type="SAM" id="Phobius"/>
    </source>
</evidence>
<dbReference type="Proteomes" id="UP000462212">
    <property type="component" value="Unassembled WGS sequence"/>
</dbReference>
<evidence type="ECO:0000256" key="2">
    <source>
        <dbReference type="ARBA" id="ARBA00012247"/>
    </source>
</evidence>
<evidence type="ECO:0000256" key="1">
    <source>
        <dbReference type="ARBA" id="ARBA00007277"/>
    </source>
</evidence>
<evidence type="ECO:0000259" key="8">
    <source>
        <dbReference type="PROSITE" id="PS51704"/>
    </source>
</evidence>
<organism evidence="9 10">
    <name type="scientific">Lachnellula subtilissima</name>
    <dbReference type="NCBI Taxonomy" id="602034"/>
    <lineage>
        <taxon>Eukaryota</taxon>
        <taxon>Fungi</taxon>
        <taxon>Dikarya</taxon>
        <taxon>Ascomycota</taxon>
        <taxon>Pezizomycotina</taxon>
        <taxon>Leotiomycetes</taxon>
        <taxon>Helotiales</taxon>
        <taxon>Lachnaceae</taxon>
        <taxon>Lachnellula</taxon>
    </lineage>
</organism>
<dbReference type="EMBL" id="QGMJ01000714">
    <property type="protein sequence ID" value="TVY33959.1"/>
    <property type="molecule type" value="Genomic_DNA"/>
</dbReference>
<feature type="domain" description="GP-PDE" evidence="8">
    <location>
        <begin position="112"/>
        <end position="432"/>
    </location>
</feature>
<dbReference type="Gene3D" id="3.20.20.190">
    <property type="entry name" value="Phosphatidylinositol (PI) phosphodiesterase"/>
    <property type="match status" value="1"/>
</dbReference>
<dbReference type="Pfam" id="PF03009">
    <property type="entry name" value="GDPD"/>
    <property type="match status" value="1"/>
</dbReference>
<keyword evidence="7" id="KW-1133">Transmembrane helix</keyword>
<comment type="similarity">
    <text evidence="1">Belongs to the glycerophosphoryl diester phosphodiesterase family.</text>
</comment>
<dbReference type="GO" id="GO:0006629">
    <property type="term" value="P:lipid metabolic process"/>
    <property type="evidence" value="ECO:0007669"/>
    <property type="project" value="InterPro"/>
</dbReference>
<dbReference type="InterPro" id="IPR017946">
    <property type="entry name" value="PLC-like_Pdiesterase_TIM-brl"/>
</dbReference>
<evidence type="ECO:0000313" key="10">
    <source>
        <dbReference type="Proteomes" id="UP000462212"/>
    </source>
</evidence>
<evidence type="ECO:0000256" key="5">
    <source>
        <dbReference type="ARBA" id="ARBA00022801"/>
    </source>
</evidence>
<dbReference type="PROSITE" id="PS51704">
    <property type="entry name" value="GP_PDE"/>
    <property type="match status" value="1"/>
</dbReference>
<dbReference type="PANTHER" id="PTHR43620:SF7">
    <property type="entry name" value="GLYCEROPHOSPHODIESTER PHOSPHODIESTERASE GDPD5-RELATED"/>
    <property type="match status" value="1"/>
</dbReference>
<evidence type="ECO:0000256" key="4">
    <source>
        <dbReference type="ARBA" id="ARBA00022798"/>
    </source>
</evidence>
<keyword evidence="4" id="KW-0319">Glycerol metabolism</keyword>
<keyword evidence="3" id="KW-0732">Signal</keyword>
<evidence type="ECO:0000256" key="6">
    <source>
        <dbReference type="ARBA" id="ARBA00047512"/>
    </source>
</evidence>
<evidence type="ECO:0000256" key="3">
    <source>
        <dbReference type="ARBA" id="ARBA00022729"/>
    </source>
</evidence>
<sequence length="459" mass="51355">MPKPSHGHVPSQLFSFGFSRLAFVFVTPSTVSITATLFSLILLAIAGLRLVLSAPIPGRYLKYDNNSKNDHVAQPFQVQVGLRPYYLVDNMDEGPLKQKLQSCSEKTSKVSKFVVGHRGAPLQFPEHTRESYMAAAREGAGAIECDVTFTSDKKLVCRHDQCDLHYTTNILATELAAKCTQGFTPYDVATGADATANCCASDITLAEFKTLCGKMDGFNPNASTVEEFMAGTAKFRTDLYSTCGTLLTHVESIHLIDSYGRDFTPEAKHTEVQMPFNGYTQEQYLQDIIDDYKNLGIDPARVWPQSFVPDDVFWWIKNEPEFGKQAVYLDERMETLEGYKMATASLPALAQAGVKIVGPALFALTKLDTDRKIVPSEYAIEARKAGLEILPWSFERSGWLNQGGEYFYQYIAPVIRKDGDMYTVLDVLVNDVGFLRCIRIRRRRSFIMPIVWGCLELDS</sequence>
<protein>
    <recommendedName>
        <fullName evidence="2">glycerophosphodiester phosphodiesterase</fullName>
        <ecNumber evidence="2">3.1.4.46</ecNumber>
    </recommendedName>
</protein>
<evidence type="ECO:0000313" key="9">
    <source>
        <dbReference type="EMBL" id="TVY33959.1"/>
    </source>
</evidence>
<proteinExistence type="inferred from homology"/>
<accession>A0A8H8RH52</accession>
<keyword evidence="10" id="KW-1185">Reference proteome</keyword>
<comment type="catalytic activity">
    <reaction evidence="6">
        <text>a sn-glycero-3-phosphodiester + H2O = an alcohol + sn-glycerol 3-phosphate + H(+)</text>
        <dbReference type="Rhea" id="RHEA:12969"/>
        <dbReference type="ChEBI" id="CHEBI:15377"/>
        <dbReference type="ChEBI" id="CHEBI:15378"/>
        <dbReference type="ChEBI" id="CHEBI:30879"/>
        <dbReference type="ChEBI" id="CHEBI:57597"/>
        <dbReference type="ChEBI" id="CHEBI:83408"/>
        <dbReference type="EC" id="3.1.4.46"/>
    </reaction>
</comment>
<comment type="caution">
    <text evidence="9">The sequence shown here is derived from an EMBL/GenBank/DDBJ whole genome shotgun (WGS) entry which is preliminary data.</text>
</comment>